<name>A0A656H9W9_THINJ</name>
<evidence type="ECO:0000313" key="7">
    <source>
        <dbReference type="EMBL" id="EIJ32832.1"/>
    </source>
</evidence>
<dbReference type="PANTHER" id="PTHR10458">
    <property type="entry name" value="PEPTIDE DEFORMYLASE"/>
    <property type="match status" value="1"/>
</dbReference>
<dbReference type="PIRSF" id="PIRSF004749">
    <property type="entry name" value="Pep_def"/>
    <property type="match status" value="1"/>
</dbReference>
<keyword evidence="8" id="KW-1185">Reference proteome</keyword>
<keyword evidence="3 6" id="KW-0378">Hydrolase</keyword>
<keyword evidence="4 6" id="KW-0648">Protein biosynthesis</keyword>
<dbReference type="CDD" id="cd00487">
    <property type="entry name" value="Pep_deformylase"/>
    <property type="match status" value="1"/>
</dbReference>
<dbReference type="NCBIfam" id="NF001159">
    <property type="entry name" value="PRK00150.1-3"/>
    <property type="match status" value="1"/>
</dbReference>
<comment type="cofactor">
    <cofactor evidence="6">
        <name>Fe(2+)</name>
        <dbReference type="ChEBI" id="CHEBI:29033"/>
    </cofactor>
    <text evidence="6">Binds 1 Fe(2+) ion.</text>
</comment>
<protein>
    <recommendedName>
        <fullName evidence="6">Peptide deformylase</fullName>
        <shortName evidence="6">PDF</shortName>
        <ecNumber evidence="6">3.5.1.88</ecNumber>
    </recommendedName>
    <alternativeName>
        <fullName evidence="6">Polypeptide deformylase</fullName>
    </alternativeName>
</protein>
<dbReference type="AlphaFoldDB" id="A0A656H9W9"/>
<dbReference type="GO" id="GO:0006412">
    <property type="term" value="P:translation"/>
    <property type="evidence" value="ECO:0007669"/>
    <property type="project" value="UniProtKB-UniRule"/>
</dbReference>
<evidence type="ECO:0000256" key="1">
    <source>
        <dbReference type="ARBA" id="ARBA00010759"/>
    </source>
</evidence>
<dbReference type="GO" id="GO:0042586">
    <property type="term" value="F:peptide deformylase activity"/>
    <property type="evidence" value="ECO:0007669"/>
    <property type="project" value="UniProtKB-UniRule"/>
</dbReference>
<dbReference type="RefSeq" id="WP_002706796.1">
    <property type="nucleotide sequence ID" value="NZ_JH651384.1"/>
</dbReference>
<evidence type="ECO:0000313" key="8">
    <source>
        <dbReference type="Proteomes" id="UP000005317"/>
    </source>
</evidence>
<evidence type="ECO:0000256" key="3">
    <source>
        <dbReference type="ARBA" id="ARBA00022801"/>
    </source>
</evidence>
<reference evidence="8" key="1">
    <citation type="journal article" date="2011" name="Stand. Genomic Sci.">
        <title>Genome sequence of the filamentous, gliding Thiothrix nivea neotype strain (JP2(T)).</title>
        <authorList>
            <person name="Lapidus A."/>
            <person name="Nolan M."/>
            <person name="Lucas S."/>
            <person name="Glavina Del Rio T."/>
            <person name="Tice H."/>
            <person name="Cheng J.F."/>
            <person name="Tapia R."/>
            <person name="Han C."/>
            <person name="Goodwin L."/>
            <person name="Pitluck S."/>
            <person name="Liolios K."/>
            <person name="Pagani I."/>
            <person name="Ivanova N."/>
            <person name="Huntemann M."/>
            <person name="Mavromatis K."/>
            <person name="Mikhailova N."/>
            <person name="Pati A."/>
            <person name="Chen A."/>
            <person name="Palaniappan K."/>
            <person name="Land M."/>
            <person name="Brambilla E.M."/>
            <person name="Rohde M."/>
            <person name="Abt B."/>
            <person name="Verbarg S."/>
            <person name="Goker M."/>
            <person name="Bristow J."/>
            <person name="Eisen J.A."/>
            <person name="Markowitz V."/>
            <person name="Hugenholtz P."/>
            <person name="Kyrpides N.C."/>
            <person name="Klenk H.P."/>
            <person name="Woyke T."/>
        </authorList>
    </citation>
    <scope>NUCLEOTIDE SEQUENCE [LARGE SCALE GENOMIC DNA]</scope>
    <source>
        <strain evidence="8">ATCC 35100 / DSM 5205 / JP2</strain>
    </source>
</reference>
<sequence length="157" mass="17695">MHEPHILPIAKRGEPILQQRAHTVSNVHDPAIQQLIDNMLATMLAANGVGIAAPQVFSPLRIIIVASRPNQRYPDAPLMEPLALVNPEILWRSAETSLYDEGCLSVPDTRVPMERAEQLQVRYLTRDGQAVETRYHGFIARIIQHEYDHIEGILIQP</sequence>
<keyword evidence="5 6" id="KW-0408">Iron</keyword>
<dbReference type="EC" id="3.5.1.88" evidence="6"/>
<dbReference type="Gene3D" id="3.90.45.10">
    <property type="entry name" value="Peptide deformylase"/>
    <property type="match status" value="1"/>
</dbReference>
<evidence type="ECO:0000256" key="6">
    <source>
        <dbReference type="HAMAP-Rule" id="MF_00163"/>
    </source>
</evidence>
<dbReference type="OrthoDB" id="9804313at2"/>
<feature type="binding site" evidence="6">
    <location>
        <position position="103"/>
    </location>
    <ligand>
        <name>Fe cation</name>
        <dbReference type="ChEBI" id="CHEBI:24875"/>
    </ligand>
</feature>
<dbReference type="HAMAP" id="MF_00163">
    <property type="entry name" value="Pep_deformylase"/>
    <property type="match status" value="1"/>
</dbReference>
<evidence type="ECO:0000256" key="4">
    <source>
        <dbReference type="ARBA" id="ARBA00022917"/>
    </source>
</evidence>
<dbReference type="Pfam" id="PF01327">
    <property type="entry name" value="Pep_deformylase"/>
    <property type="match status" value="1"/>
</dbReference>
<gene>
    <name evidence="6" type="primary">def</name>
    <name evidence="7" type="ORF">Thini_0166</name>
</gene>
<evidence type="ECO:0000256" key="2">
    <source>
        <dbReference type="ARBA" id="ARBA00022723"/>
    </source>
</evidence>
<organism evidence="7 8">
    <name type="scientific">Thiothrix nivea (strain ATCC 35100 / DSM 5205 / JP2)</name>
    <dbReference type="NCBI Taxonomy" id="870187"/>
    <lineage>
        <taxon>Bacteria</taxon>
        <taxon>Pseudomonadati</taxon>
        <taxon>Pseudomonadota</taxon>
        <taxon>Gammaproteobacteria</taxon>
        <taxon>Thiotrichales</taxon>
        <taxon>Thiotrichaceae</taxon>
        <taxon>Thiothrix</taxon>
    </lineage>
</organism>
<evidence type="ECO:0000256" key="5">
    <source>
        <dbReference type="ARBA" id="ARBA00023004"/>
    </source>
</evidence>
<dbReference type="PANTHER" id="PTHR10458:SF21">
    <property type="entry name" value="PEPTIDE DEFORMYLASE"/>
    <property type="match status" value="1"/>
</dbReference>
<dbReference type="PRINTS" id="PR01576">
    <property type="entry name" value="PDEFORMYLASE"/>
</dbReference>
<dbReference type="Proteomes" id="UP000005317">
    <property type="component" value="Unassembled WGS sequence"/>
</dbReference>
<comment type="catalytic activity">
    <reaction evidence="6">
        <text>N-terminal N-formyl-L-methionyl-[peptide] + H2O = N-terminal L-methionyl-[peptide] + formate</text>
        <dbReference type="Rhea" id="RHEA:24420"/>
        <dbReference type="Rhea" id="RHEA-COMP:10639"/>
        <dbReference type="Rhea" id="RHEA-COMP:10640"/>
        <dbReference type="ChEBI" id="CHEBI:15377"/>
        <dbReference type="ChEBI" id="CHEBI:15740"/>
        <dbReference type="ChEBI" id="CHEBI:49298"/>
        <dbReference type="ChEBI" id="CHEBI:64731"/>
        <dbReference type="EC" id="3.5.1.88"/>
    </reaction>
</comment>
<dbReference type="InterPro" id="IPR023635">
    <property type="entry name" value="Peptide_deformylase"/>
</dbReference>
<feature type="binding site" evidence="6">
    <location>
        <position position="145"/>
    </location>
    <ligand>
        <name>Fe cation</name>
        <dbReference type="ChEBI" id="CHEBI:24875"/>
    </ligand>
</feature>
<dbReference type="SUPFAM" id="SSF56420">
    <property type="entry name" value="Peptide deformylase"/>
    <property type="match status" value="1"/>
</dbReference>
<accession>A0A656H9W9</accession>
<comment type="similarity">
    <text evidence="1 6">Belongs to the polypeptide deformylase family.</text>
</comment>
<feature type="active site" evidence="6">
    <location>
        <position position="146"/>
    </location>
</feature>
<dbReference type="GO" id="GO:0046872">
    <property type="term" value="F:metal ion binding"/>
    <property type="evidence" value="ECO:0007669"/>
    <property type="project" value="UniProtKB-KW"/>
</dbReference>
<proteinExistence type="inferred from homology"/>
<dbReference type="EMBL" id="JH651384">
    <property type="protein sequence ID" value="EIJ32832.1"/>
    <property type="molecule type" value="Genomic_DNA"/>
</dbReference>
<dbReference type="NCBIfam" id="TIGR00079">
    <property type="entry name" value="pept_deformyl"/>
    <property type="match status" value="1"/>
</dbReference>
<keyword evidence="2 6" id="KW-0479">Metal-binding</keyword>
<dbReference type="InterPro" id="IPR036821">
    <property type="entry name" value="Peptide_deformylase_sf"/>
</dbReference>
<feature type="binding site" evidence="6">
    <location>
        <position position="149"/>
    </location>
    <ligand>
        <name>Fe cation</name>
        <dbReference type="ChEBI" id="CHEBI:24875"/>
    </ligand>
</feature>
<comment type="function">
    <text evidence="6">Removes the formyl group from the N-terminal Met of newly synthesized proteins. Requires at least a dipeptide for an efficient rate of reaction. N-terminal L-methionine is a prerequisite for activity but the enzyme has broad specificity at other positions.</text>
</comment>